<keyword evidence="3" id="KW-0378">Hydrolase</keyword>
<evidence type="ECO:0000313" key="4">
    <source>
        <dbReference type="Proteomes" id="UP000886900"/>
    </source>
</evidence>
<dbReference type="InterPro" id="IPR013830">
    <property type="entry name" value="SGNH_hydro"/>
</dbReference>
<dbReference type="PROSITE" id="PS51257">
    <property type="entry name" value="PROKAR_LIPOPROTEIN"/>
    <property type="match status" value="1"/>
</dbReference>
<gene>
    <name evidence="3" type="ORF">KVG95_27355</name>
</gene>
<dbReference type="GO" id="GO:0016787">
    <property type="term" value="F:hydrolase activity"/>
    <property type="evidence" value="ECO:0007669"/>
    <property type="project" value="UniProtKB-KW"/>
</dbReference>
<reference evidence="3" key="1">
    <citation type="submission" date="2021-06" db="EMBL/GenBank/DDBJ databases">
        <title>Updating the genus Pseudomonas: Description of 43 new species and partition of the Pseudomonas putida group.</title>
        <authorList>
            <person name="Girard L."/>
            <person name="Lood C."/>
            <person name="Vandamme P."/>
            <person name="Rokni-Zadeh H."/>
            <person name="Van Noort V."/>
            <person name="Hofte M."/>
            <person name="Lavigne R."/>
            <person name="De Mot R."/>
        </authorList>
    </citation>
    <scope>NUCLEOTIDE SEQUENCE</scope>
    <source>
        <strain evidence="3">SWRI79</strain>
    </source>
</reference>
<dbReference type="PANTHER" id="PTHR30383:SF5">
    <property type="entry name" value="SGNH HYDROLASE-TYPE ESTERASE DOMAIN-CONTAINING PROTEIN"/>
    <property type="match status" value="1"/>
</dbReference>
<evidence type="ECO:0000313" key="3">
    <source>
        <dbReference type="EMBL" id="MBV4467035.1"/>
    </source>
</evidence>
<accession>A0ABS6Q2W3</accession>
<feature type="domain" description="SGNH hydrolase-type esterase" evidence="2">
    <location>
        <begin position="46"/>
        <end position="235"/>
    </location>
</feature>
<dbReference type="RefSeq" id="WP_217858626.1">
    <property type="nucleotide sequence ID" value="NZ_JAHSTV010000016.1"/>
</dbReference>
<feature type="chain" id="PRO_5047054292" evidence="1">
    <location>
        <begin position="23"/>
        <end position="254"/>
    </location>
</feature>
<sequence>MKVIMRVLVGSVLALGCSFLAAAPLSQLDAVTQCDTKNVKAYRILFVGDSITLHGFNETTKKNLGWSHTSGMAASSRQYDYVSILSREISGAREQPTVVCYHTAGGSGTVDQRLRALDSVINTRPNLVVIQLGEHEDIRSGIGNLEENYRKLITALRRLDSRPSIIAVGPWSLSRQNGLGRYSGWSGEVDRVMASVSSEEHVPYSSVADIAALPLAHGAGSSDGVRWHPNDYGHGLYAKRLFLLYQQAASSVRD</sequence>
<dbReference type="PANTHER" id="PTHR30383">
    <property type="entry name" value="THIOESTERASE 1/PROTEASE 1/LYSOPHOSPHOLIPASE L1"/>
    <property type="match status" value="1"/>
</dbReference>
<dbReference type="Proteomes" id="UP000886900">
    <property type="component" value="Unassembled WGS sequence"/>
</dbReference>
<evidence type="ECO:0000259" key="2">
    <source>
        <dbReference type="Pfam" id="PF13472"/>
    </source>
</evidence>
<feature type="signal peptide" evidence="1">
    <location>
        <begin position="1"/>
        <end position="22"/>
    </location>
</feature>
<organism evidence="3 4">
    <name type="scientific">Pseudomonas farris</name>
    <dbReference type="NCBI Taxonomy" id="2841207"/>
    <lineage>
        <taxon>Bacteria</taxon>
        <taxon>Pseudomonadati</taxon>
        <taxon>Pseudomonadota</taxon>
        <taxon>Gammaproteobacteria</taxon>
        <taxon>Pseudomonadales</taxon>
        <taxon>Pseudomonadaceae</taxon>
        <taxon>Pseudomonas</taxon>
    </lineage>
</organism>
<keyword evidence="1" id="KW-0732">Signal</keyword>
<keyword evidence="4" id="KW-1185">Reference proteome</keyword>
<evidence type="ECO:0000256" key="1">
    <source>
        <dbReference type="SAM" id="SignalP"/>
    </source>
</evidence>
<proteinExistence type="predicted"/>
<protein>
    <submittedName>
        <fullName evidence="3">SGNH/GDSL hydrolase family protein</fullName>
    </submittedName>
</protein>
<dbReference type="Pfam" id="PF13472">
    <property type="entry name" value="Lipase_GDSL_2"/>
    <property type="match status" value="1"/>
</dbReference>
<dbReference type="InterPro" id="IPR051532">
    <property type="entry name" value="Ester_Hydrolysis_Enzymes"/>
</dbReference>
<name>A0ABS6Q2W3_9PSED</name>
<dbReference type="CDD" id="cd00229">
    <property type="entry name" value="SGNH_hydrolase"/>
    <property type="match status" value="1"/>
</dbReference>
<comment type="caution">
    <text evidence="3">The sequence shown here is derived from an EMBL/GenBank/DDBJ whole genome shotgun (WGS) entry which is preliminary data.</text>
</comment>
<dbReference type="EMBL" id="JAHSTV010000016">
    <property type="protein sequence ID" value="MBV4467035.1"/>
    <property type="molecule type" value="Genomic_DNA"/>
</dbReference>